<evidence type="ECO:0008006" key="4">
    <source>
        <dbReference type="Google" id="ProtNLM"/>
    </source>
</evidence>
<keyword evidence="3" id="KW-1185">Reference proteome</keyword>
<feature type="transmembrane region" description="Helical" evidence="1">
    <location>
        <begin position="27"/>
        <end position="48"/>
    </location>
</feature>
<keyword evidence="1" id="KW-0812">Transmembrane</keyword>
<organism evidence="2 3">
    <name type="scientific">Labrys wisconsinensis</name>
    <dbReference type="NCBI Taxonomy" id="425677"/>
    <lineage>
        <taxon>Bacteria</taxon>
        <taxon>Pseudomonadati</taxon>
        <taxon>Pseudomonadota</taxon>
        <taxon>Alphaproteobacteria</taxon>
        <taxon>Hyphomicrobiales</taxon>
        <taxon>Xanthobacteraceae</taxon>
        <taxon>Labrys</taxon>
    </lineage>
</organism>
<proteinExistence type="predicted"/>
<keyword evidence="1" id="KW-0472">Membrane</keyword>
<evidence type="ECO:0000313" key="3">
    <source>
        <dbReference type="Proteomes" id="UP001242480"/>
    </source>
</evidence>
<protein>
    <recommendedName>
        <fullName evidence="4">Capsule biosynthesis protein</fullName>
    </recommendedName>
</protein>
<sequence length="74" mass="7852">MAKLSFTAHPESVGETYVEHLGVASSFGFAMIAGGLACLAHGFFPFLFTSTGSRTVARLHERMVAHRRRGAAAG</sequence>
<keyword evidence="1" id="KW-1133">Transmembrane helix</keyword>
<accession>A0ABU0J1F5</accession>
<evidence type="ECO:0000256" key="1">
    <source>
        <dbReference type="SAM" id="Phobius"/>
    </source>
</evidence>
<dbReference type="Proteomes" id="UP001242480">
    <property type="component" value="Unassembled WGS sequence"/>
</dbReference>
<dbReference type="EMBL" id="JAUSVX010000001">
    <property type="protein sequence ID" value="MDQ0468086.1"/>
    <property type="molecule type" value="Genomic_DNA"/>
</dbReference>
<dbReference type="RefSeq" id="WP_307268664.1">
    <property type="nucleotide sequence ID" value="NZ_JAUSVX010000001.1"/>
</dbReference>
<gene>
    <name evidence="2" type="ORF">QO011_001081</name>
</gene>
<comment type="caution">
    <text evidence="2">The sequence shown here is derived from an EMBL/GenBank/DDBJ whole genome shotgun (WGS) entry which is preliminary data.</text>
</comment>
<name>A0ABU0J1F5_9HYPH</name>
<evidence type="ECO:0000313" key="2">
    <source>
        <dbReference type="EMBL" id="MDQ0468086.1"/>
    </source>
</evidence>
<dbReference type="Pfam" id="PF19883">
    <property type="entry name" value="DUF6356"/>
    <property type="match status" value="1"/>
</dbReference>
<reference evidence="2 3" key="1">
    <citation type="submission" date="2023-07" db="EMBL/GenBank/DDBJ databases">
        <title>Genomic Encyclopedia of Type Strains, Phase IV (KMG-IV): sequencing the most valuable type-strain genomes for metagenomic binning, comparative biology and taxonomic classification.</title>
        <authorList>
            <person name="Goeker M."/>
        </authorList>
    </citation>
    <scope>NUCLEOTIDE SEQUENCE [LARGE SCALE GENOMIC DNA]</scope>
    <source>
        <strain evidence="2 3">DSM 19619</strain>
    </source>
</reference>
<dbReference type="InterPro" id="IPR045936">
    <property type="entry name" value="DUF6356"/>
</dbReference>